<reference evidence="2 3" key="1">
    <citation type="journal article" date="2018" name="Nat. Ecol. Evol.">
        <title>Pezizomycetes genomes reveal the molecular basis of ectomycorrhizal truffle lifestyle.</title>
        <authorList>
            <person name="Murat C."/>
            <person name="Payen T."/>
            <person name="Noel B."/>
            <person name="Kuo A."/>
            <person name="Morin E."/>
            <person name="Chen J."/>
            <person name="Kohler A."/>
            <person name="Krizsan K."/>
            <person name="Balestrini R."/>
            <person name="Da Silva C."/>
            <person name="Montanini B."/>
            <person name="Hainaut M."/>
            <person name="Levati E."/>
            <person name="Barry K.W."/>
            <person name="Belfiori B."/>
            <person name="Cichocki N."/>
            <person name="Clum A."/>
            <person name="Dockter R.B."/>
            <person name="Fauchery L."/>
            <person name="Guy J."/>
            <person name="Iotti M."/>
            <person name="Le Tacon F."/>
            <person name="Lindquist E.A."/>
            <person name="Lipzen A."/>
            <person name="Malagnac F."/>
            <person name="Mello A."/>
            <person name="Molinier V."/>
            <person name="Miyauchi S."/>
            <person name="Poulain J."/>
            <person name="Riccioni C."/>
            <person name="Rubini A."/>
            <person name="Sitrit Y."/>
            <person name="Splivallo R."/>
            <person name="Traeger S."/>
            <person name="Wang M."/>
            <person name="Zifcakova L."/>
            <person name="Wipf D."/>
            <person name="Zambonelli A."/>
            <person name="Paolocci F."/>
            <person name="Nowrousian M."/>
            <person name="Ottonello S."/>
            <person name="Baldrian P."/>
            <person name="Spatafora J.W."/>
            <person name="Henrissat B."/>
            <person name="Nagy L.G."/>
            <person name="Aury J.M."/>
            <person name="Wincker P."/>
            <person name="Grigoriev I.V."/>
            <person name="Bonfante P."/>
            <person name="Martin F.M."/>
        </authorList>
    </citation>
    <scope>NUCLEOTIDE SEQUENCE [LARGE SCALE GENOMIC DNA]</scope>
    <source>
        <strain evidence="2 3">120613-1</strain>
    </source>
</reference>
<keyword evidence="3" id="KW-1185">Reference proteome</keyword>
<evidence type="ECO:0000256" key="1">
    <source>
        <dbReference type="SAM" id="MobiDB-lite"/>
    </source>
</evidence>
<sequence length="339" mass="38306">MILPTSRLTTSQGFPPLYNLQPLPVASPIPSSLEEPFSPVRWEVTQANQKALLKSLQLLSEAIIPTSDTKQAIYDTVTRNVTPVTFRKFVESPNTVTQDAELFQLLQSSRIKATQVELVLSQKKTKILRKEEVKFLCTQGYKGLTVALIQDKKTSLVSNLVTILSEEKSNLKGKLQNTEIWLLPVEQLAKNLFQDKIFSTAKPAQKDNMKISVAKWRLVTEHLVAVKIIAARWWLQVHDQLVNLHDGSHSDPHLSLMNSKILYKDEENLCPNDLDNNSTLIDDSTRIIIDDSDESMDTDSEWFSGLENDSDDGNDGRNDFDEADILRSQPEVDSNRYSP</sequence>
<dbReference type="EMBL" id="ML120642">
    <property type="protein sequence ID" value="RPA88893.1"/>
    <property type="molecule type" value="Genomic_DNA"/>
</dbReference>
<evidence type="ECO:0000313" key="2">
    <source>
        <dbReference type="EMBL" id="RPA88893.1"/>
    </source>
</evidence>
<name>A0A3N4IRV1_9PEZI</name>
<protein>
    <submittedName>
        <fullName evidence="2">Uncharacterized protein</fullName>
    </submittedName>
</protein>
<accession>A0A3N4IRV1</accession>
<evidence type="ECO:0000313" key="3">
    <source>
        <dbReference type="Proteomes" id="UP000276215"/>
    </source>
</evidence>
<organism evidence="2 3">
    <name type="scientific">Choiromyces venosus 120613-1</name>
    <dbReference type="NCBI Taxonomy" id="1336337"/>
    <lineage>
        <taxon>Eukaryota</taxon>
        <taxon>Fungi</taxon>
        <taxon>Dikarya</taxon>
        <taxon>Ascomycota</taxon>
        <taxon>Pezizomycotina</taxon>
        <taxon>Pezizomycetes</taxon>
        <taxon>Pezizales</taxon>
        <taxon>Tuberaceae</taxon>
        <taxon>Choiromyces</taxon>
    </lineage>
</organism>
<gene>
    <name evidence="2" type="ORF">L873DRAFT_1849565</name>
</gene>
<proteinExistence type="predicted"/>
<dbReference type="AlphaFoldDB" id="A0A3N4IRV1"/>
<dbReference type="Proteomes" id="UP000276215">
    <property type="component" value="Unassembled WGS sequence"/>
</dbReference>
<feature type="region of interest" description="Disordered" evidence="1">
    <location>
        <begin position="295"/>
        <end position="339"/>
    </location>
</feature>